<reference evidence="1" key="1">
    <citation type="submission" date="2019-08" db="EMBL/GenBank/DDBJ databases">
        <title>The genome of the North American firefly Photinus pyralis.</title>
        <authorList>
            <consortium name="Photinus pyralis genome working group"/>
            <person name="Fallon T.R."/>
            <person name="Sander Lower S.E."/>
            <person name="Weng J.-K."/>
        </authorList>
    </citation>
    <scope>NUCLEOTIDE SEQUENCE</scope>
    <source>
        <strain evidence="1">TRF0915ILg1</strain>
        <tissue evidence="1">Whole body</tissue>
    </source>
</reference>
<evidence type="ECO:0000313" key="2">
    <source>
        <dbReference type="Proteomes" id="UP000801492"/>
    </source>
</evidence>
<evidence type="ECO:0000313" key="1">
    <source>
        <dbReference type="EMBL" id="KAF2883667.1"/>
    </source>
</evidence>
<dbReference type="AlphaFoldDB" id="A0A8K0CE99"/>
<organism evidence="1 2">
    <name type="scientific">Ignelater luminosus</name>
    <name type="common">Cucubano</name>
    <name type="synonym">Pyrophorus luminosus</name>
    <dbReference type="NCBI Taxonomy" id="2038154"/>
    <lineage>
        <taxon>Eukaryota</taxon>
        <taxon>Metazoa</taxon>
        <taxon>Ecdysozoa</taxon>
        <taxon>Arthropoda</taxon>
        <taxon>Hexapoda</taxon>
        <taxon>Insecta</taxon>
        <taxon>Pterygota</taxon>
        <taxon>Neoptera</taxon>
        <taxon>Endopterygota</taxon>
        <taxon>Coleoptera</taxon>
        <taxon>Polyphaga</taxon>
        <taxon>Elateriformia</taxon>
        <taxon>Elateroidea</taxon>
        <taxon>Elateridae</taxon>
        <taxon>Agrypninae</taxon>
        <taxon>Pyrophorini</taxon>
        <taxon>Ignelater</taxon>
    </lineage>
</organism>
<protein>
    <submittedName>
        <fullName evidence="1">Uncharacterized protein</fullName>
    </submittedName>
</protein>
<keyword evidence="2" id="KW-1185">Reference proteome</keyword>
<sequence length="88" mass="10673">MKNLKRIAGLRLIDKVRNEIRKRLGVKPIEQKIKENALRWFEHLMRMDPRSPTRRIWKMGRQKKGGRCRSRRKWNDDIGKYLAGMELD</sequence>
<name>A0A8K0CE99_IGNLU</name>
<dbReference type="Proteomes" id="UP000801492">
    <property type="component" value="Unassembled WGS sequence"/>
</dbReference>
<proteinExistence type="predicted"/>
<accession>A0A8K0CE99</accession>
<dbReference type="EMBL" id="VTPC01090313">
    <property type="protein sequence ID" value="KAF2883667.1"/>
    <property type="molecule type" value="Genomic_DNA"/>
</dbReference>
<comment type="caution">
    <text evidence="1">The sequence shown here is derived from an EMBL/GenBank/DDBJ whole genome shotgun (WGS) entry which is preliminary data.</text>
</comment>
<gene>
    <name evidence="1" type="ORF">ILUMI_22504</name>
</gene>
<dbReference type="OrthoDB" id="1293503at2759"/>